<feature type="region of interest" description="Disordered" evidence="1">
    <location>
        <begin position="129"/>
        <end position="167"/>
    </location>
</feature>
<comment type="caution">
    <text evidence="2">The sequence shown here is derived from an EMBL/GenBank/DDBJ whole genome shotgun (WGS) entry which is preliminary data.</text>
</comment>
<dbReference type="Proteomes" id="UP000275385">
    <property type="component" value="Unassembled WGS sequence"/>
</dbReference>
<evidence type="ECO:0000313" key="2">
    <source>
        <dbReference type="EMBL" id="RKU47313.1"/>
    </source>
</evidence>
<dbReference type="OrthoDB" id="5372011at2759"/>
<gene>
    <name evidence="2" type="ORF">DL546_002410</name>
</gene>
<keyword evidence="3" id="KW-1185">Reference proteome</keyword>
<sequence length="167" mass="18787">MMASSQYQHPLLHKSVGPSGGGSSSAGSPSFTPAMRDRQARSSRSADVSDDSDSCASVDYEEHKFKLGAPPIKESFNRKERREMALAYLDNPELLMMYAQSKGDSIPAARLHFTKMMCGYDPESLDEVKNARMQHQQRYHDVRQSQAMKERERDRDSRRGGDRAAGR</sequence>
<evidence type="ECO:0000313" key="3">
    <source>
        <dbReference type="Proteomes" id="UP000275385"/>
    </source>
</evidence>
<reference evidence="2 3" key="1">
    <citation type="submission" date="2018-08" db="EMBL/GenBank/DDBJ databases">
        <title>Draft genome of the lignicolous fungus Coniochaeta pulveracea.</title>
        <authorList>
            <person name="Borstlap C.J."/>
            <person name="De Witt R.N."/>
            <person name="Botha A."/>
            <person name="Volschenk H."/>
        </authorList>
    </citation>
    <scope>NUCLEOTIDE SEQUENCE [LARGE SCALE GENOMIC DNA]</scope>
    <source>
        <strain evidence="2 3">CAB683</strain>
    </source>
</reference>
<dbReference type="EMBL" id="QVQW01000009">
    <property type="protein sequence ID" value="RKU47313.1"/>
    <property type="molecule type" value="Genomic_DNA"/>
</dbReference>
<protein>
    <submittedName>
        <fullName evidence="2">Uncharacterized protein</fullName>
    </submittedName>
</protein>
<organism evidence="2 3">
    <name type="scientific">Coniochaeta pulveracea</name>
    <dbReference type="NCBI Taxonomy" id="177199"/>
    <lineage>
        <taxon>Eukaryota</taxon>
        <taxon>Fungi</taxon>
        <taxon>Dikarya</taxon>
        <taxon>Ascomycota</taxon>
        <taxon>Pezizomycotina</taxon>
        <taxon>Sordariomycetes</taxon>
        <taxon>Sordariomycetidae</taxon>
        <taxon>Coniochaetales</taxon>
        <taxon>Coniochaetaceae</taxon>
        <taxon>Coniochaeta</taxon>
    </lineage>
</organism>
<feature type="compositionally biased region" description="Basic and acidic residues" evidence="1">
    <location>
        <begin position="138"/>
        <end position="167"/>
    </location>
</feature>
<name>A0A420YHG7_9PEZI</name>
<dbReference type="AlphaFoldDB" id="A0A420YHG7"/>
<evidence type="ECO:0000256" key="1">
    <source>
        <dbReference type="SAM" id="MobiDB-lite"/>
    </source>
</evidence>
<accession>A0A420YHG7</accession>
<proteinExistence type="predicted"/>
<feature type="region of interest" description="Disordered" evidence="1">
    <location>
        <begin position="1"/>
        <end position="57"/>
    </location>
</feature>